<gene>
    <name evidence="1" type="ORF">PIB30_022524</name>
</gene>
<evidence type="ECO:0000313" key="1">
    <source>
        <dbReference type="EMBL" id="MED6169588.1"/>
    </source>
</evidence>
<accession>A0ABU6VAS2</accession>
<dbReference type="EMBL" id="JASCZI010151111">
    <property type="protein sequence ID" value="MED6169588.1"/>
    <property type="molecule type" value="Genomic_DNA"/>
</dbReference>
<sequence length="71" mass="8148">MRLNLTLLDVLCGNFEFSEMYNITCHLLKLTAVIKLETLLLMMQAVLLCRREDFLGILMSEISNLSSLKLL</sequence>
<protein>
    <submittedName>
        <fullName evidence="1">Uncharacterized protein</fullName>
    </submittedName>
</protein>
<keyword evidence="2" id="KW-1185">Reference proteome</keyword>
<comment type="caution">
    <text evidence="1">The sequence shown here is derived from an EMBL/GenBank/DDBJ whole genome shotgun (WGS) entry which is preliminary data.</text>
</comment>
<organism evidence="1 2">
    <name type="scientific">Stylosanthes scabra</name>
    <dbReference type="NCBI Taxonomy" id="79078"/>
    <lineage>
        <taxon>Eukaryota</taxon>
        <taxon>Viridiplantae</taxon>
        <taxon>Streptophyta</taxon>
        <taxon>Embryophyta</taxon>
        <taxon>Tracheophyta</taxon>
        <taxon>Spermatophyta</taxon>
        <taxon>Magnoliopsida</taxon>
        <taxon>eudicotyledons</taxon>
        <taxon>Gunneridae</taxon>
        <taxon>Pentapetalae</taxon>
        <taxon>rosids</taxon>
        <taxon>fabids</taxon>
        <taxon>Fabales</taxon>
        <taxon>Fabaceae</taxon>
        <taxon>Papilionoideae</taxon>
        <taxon>50 kb inversion clade</taxon>
        <taxon>dalbergioids sensu lato</taxon>
        <taxon>Dalbergieae</taxon>
        <taxon>Pterocarpus clade</taxon>
        <taxon>Stylosanthes</taxon>
    </lineage>
</organism>
<name>A0ABU6VAS2_9FABA</name>
<dbReference type="Proteomes" id="UP001341840">
    <property type="component" value="Unassembled WGS sequence"/>
</dbReference>
<proteinExistence type="predicted"/>
<evidence type="ECO:0000313" key="2">
    <source>
        <dbReference type="Proteomes" id="UP001341840"/>
    </source>
</evidence>
<reference evidence="1 2" key="1">
    <citation type="journal article" date="2023" name="Plants (Basel)">
        <title>Bridging the Gap: Combining Genomics and Transcriptomics Approaches to Understand Stylosanthes scabra, an Orphan Legume from the Brazilian Caatinga.</title>
        <authorList>
            <person name="Ferreira-Neto J.R.C."/>
            <person name="da Silva M.D."/>
            <person name="Binneck E."/>
            <person name="de Melo N.F."/>
            <person name="da Silva R.H."/>
            <person name="de Melo A.L.T.M."/>
            <person name="Pandolfi V."/>
            <person name="Bustamante F.O."/>
            <person name="Brasileiro-Vidal A.C."/>
            <person name="Benko-Iseppon A.M."/>
        </authorList>
    </citation>
    <scope>NUCLEOTIDE SEQUENCE [LARGE SCALE GENOMIC DNA]</scope>
    <source>
        <tissue evidence="1">Leaves</tissue>
    </source>
</reference>